<dbReference type="Gene3D" id="1.20.5.1930">
    <property type="match status" value="1"/>
</dbReference>
<dbReference type="InterPro" id="IPR011712">
    <property type="entry name" value="Sig_transdc_His_kin_sub3_dim/P"/>
</dbReference>
<dbReference type="InterPro" id="IPR058245">
    <property type="entry name" value="NreC/VraR/RcsB-like_REC"/>
</dbReference>
<dbReference type="InterPro" id="IPR000792">
    <property type="entry name" value="Tscrpt_reg_LuxR_C"/>
</dbReference>
<dbReference type="Pfam" id="PF00196">
    <property type="entry name" value="GerE"/>
    <property type="match status" value="1"/>
</dbReference>
<dbReference type="InterPro" id="IPR039420">
    <property type="entry name" value="WalR-like"/>
</dbReference>
<evidence type="ECO:0000256" key="5">
    <source>
        <dbReference type="PROSITE-ProRule" id="PRU00169"/>
    </source>
</evidence>
<dbReference type="GO" id="GO:0003677">
    <property type="term" value="F:DNA binding"/>
    <property type="evidence" value="ECO:0007669"/>
    <property type="project" value="UniProtKB-KW"/>
</dbReference>
<dbReference type="Gene3D" id="3.40.50.2300">
    <property type="match status" value="1"/>
</dbReference>
<gene>
    <name evidence="9" type="primary">nreC_2</name>
    <name evidence="9" type="ORF">BN1051_01626</name>
</gene>
<dbReference type="PATRIC" id="fig|1461584.3.peg.1614"/>
<evidence type="ECO:0000256" key="4">
    <source>
        <dbReference type="ARBA" id="ARBA00023163"/>
    </source>
</evidence>
<evidence type="ECO:0000256" key="3">
    <source>
        <dbReference type="ARBA" id="ARBA00023125"/>
    </source>
</evidence>
<dbReference type="PRINTS" id="PR00038">
    <property type="entry name" value="HTHLUXR"/>
</dbReference>
<evidence type="ECO:0000259" key="7">
    <source>
        <dbReference type="PROSITE" id="PS50043"/>
    </source>
</evidence>
<feature type="domain" description="HTH luxR-type" evidence="7">
    <location>
        <begin position="365"/>
        <end position="436"/>
    </location>
</feature>
<organism evidence="9">
    <name type="scientific">Arthrobacter saudimassiliensis</name>
    <dbReference type="NCBI Taxonomy" id="1461584"/>
    <lineage>
        <taxon>Bacteria</taxon>
        <taxon>Bacillati</taxon>
        <taxon>Actinomycetota</taxon>
        <taxon>Actinomycetes</taxon>
        <taxon>Micrococcales</taxon>
        <taxon>Micrococcaceae</taxon>
        <taxon>Arthrobacter</taxon>
    </lineage>
</organism>
<dbReference type="CDD" id="cd06170">
    <property type="entry name" value="LuxR_C_like"/>
    <property type="match status" value="1"/>
</dbReference>
<dbReference type="CDD" id="cd17535">
    <property type="entry name" value="REC_NarL-like"/>
    <property type="match status" value="1"/>
</dbReference>
<dbReference type="SUPFAM" id="SSF52172">
    <property type="entry name" value="CheY-like"/>
    <property type="match status" value="1"/>
</dbReference>
<sequence>MHELEASRGTSVQDADARLQRIERDLHDGTQAQLVAIAMKLGDARERLAAEDVPQELRHLLDSAHGTAKEALVDLRGLAAGIRPAALNDGLDTALESLAAASPLPVSLTYLLPRRPAPAVEAIAYFSAAELLNNVAKHAAAGQAWLRVGRGPGARNTGADCAGRRPRRRGSGVGHRAGWAGGAGTDGGRGTARFLAGRRPHRRHGTAAVFLISAPVGQAAGMRIAIAEDSALLRAGLSELLAGRGHEVTAAVDNAGDLLAAVDREVPDVVVLDNRMPPTHTHEGVRAALALRTSHPAVGVLLLSQYVETRYAARLFAGQPAGTGYLLKDRVADVASFLQSLERIAAGETVLDPEVVRQLMGASGRHAELAALTPREQEVLALMAQGRTNAGICADLFLSAGAVEKNITAIFAKLGLLPDAGDHRRVLAVLKYLEGAQ</sequence>
<evidence type="ECO:0000256" key="6">
    <source>
        <dbReference type="SAM" id="MobiDB-lite"/>
    </source>
</evidence>
<keyword evidence="1 5" id="KW-0597">Phosphoprotein</keyword>
<dbReference type="InterPro" id="IPR036890">
    <property type="entry name" value="HATPase_C_sf"/>
</dbReference>
<keyword evidence="2" id="KW-0805">Transcription regulation</keyword>
<dbReference type="Gene3D" id="3.30.565.10">
    <property type="entry name" value="Histidine kinase-like ATPase, C-terminal domain"/>
    <property type="match status" value="1"/>
</dbReference>
<dbReference type="SMART" id="SM00448">
    <property type="entry name" value="REC"/>
    <property type="match status" value="1"/>
</dbReference>
<feature type="modified residue" description="4-aspartylphosphate" evidence="5">
    <location>
        <position position="273"/>
    </location>
</feature>
<dbReference type="EMBL" id="LN483070">
    <property type="protein sequence ID" value="CEA08286.1"/>
    <property type="molecule type" value="Genomic_DNA"/>
</dbReference>
<keyword evidence="4" id="KW-0804">Transcription</keyword>
<keyword evidence="3" id="KW-0238">DNA-binding</keyword>
<dbReference type="GO" id="GO:0046983">
    <property type="term" value="F:protein dimerization activity"/>
    <property type="evidence" value="ECO:0007669"/>
    <property type="project" value="InterPro"/>
</dbReference>
<dbReference type="PANTHER" id="PTHR43214:SF24">
    <property type="entry name" value="TRANSCRIPTIONAL REGULATORY PROTEIN NARL-RELATED"/>
    <property type="match status" value="1"/>
</dbReference>
<feature type="region of interest" description="Disordered" evidence="6">
    <location>
        <begin position="155"/>
        <end position="182"/>
    </location>
</feature>
<evidence type="ECO:0000256" key="2">
    <source>
        <dbReference type="ARBA" id="ARBA00023015"/>
    </source>
</evidence>
<dbReference type="Pfam" id="PF00072">
    <property type="entry name" value="Response_reg"/>
    <property type="match status" value="1"/>
</dbReference>
<proteinExistence type="predicted"/>
<evidence type="ECO:0000256" key="1">
    <source>
        <dbReference type="ARBA" id="ARBA00022553"/>
    </source>
</evidence>
<dbReference type="InterPro" id="IPR001789">
    <property type="entry name" value="Sig_transdc_resp-reg_receiver"/>
</dbReference>
<accession>A0A078MTZ6</accession>
<feature type="compositionally biased region" description="Gly residues" evidence="6">
    <location>
        <begin position="171"/>
        <end position="182"/>
    </location>
</feature>
<evidence type="ECO:0000259" key="8">
    <source>
        <dbReference type="PROSITE" id="PS50110"/>
    </source>
</evidence>
<dbReference type="PANTHER" id="PTHR43214">
    <property type="entry name" value="TWO-COMPONENT RESPONSE REGULATOR"/>
    <property type="match status" value="1"/>
</dbReference>
<dbReference type="GO" id="GO:0000155">
    <property type="term" value="F:phosphorelay sensor kinase activity"/>
    <property type="evidence" value="ECO:0007669"/>
    <property type="project" value="InterPro"/>
</dbReference>
<feature type="domain" description="Response regulatory" evidence="8">
    <location>
        <begin position="223"/>
        <end position="343"/>
    </location>
</feature>
<name>A0A078MTZ6_9MICC</name>
<dbReference type="GO" id="GO:0016020">
    <property type="term" value="C:membrane"/>
    <property type="evidence" value="ECO:0007669"/>
    <property type="project" value="InterPro"/>
</dbReference>
<dbReference type="Pfam" id="PF07730">
    <property type="entry name" value="HisKA_3"/>
    <property type="match status" value="1"/>
</dbReference>
<dbReference type="AlphaFoldDB" id="A0A078MTZ6"/>
<dbReference type="PROSITE" id="PS50043">
    <property type="entry name" value="HTH_LUXR_2"/>
    <property type="match status" value="1"/>
</dbReference>
<protein>
    <submittedName>
        <fullName evidence="9">Oxygen regulatory protein NreC</fullName>
    </submittedName>
</protein>
<dbReference type="SMART" id="SM00421">
    <property type="entry name" value="HTH_LUXR"/>
    <property type="match status" value="1"/>
</dbReference>
<reference evidence="9" key="1">
    <citation type="submission" date="2014-07" db="EMBL/GenBank/DDBJ databases">
        <authorList>
            <person name="Urmite Genomes Urmite Genomes"/>
        </authorList>
    </citation>
    <scope>NUCLEOTIDE SEQUENCE</scope>
    <source>
        <strain evidence="9">11W110_air</strain>
    </source>
</reference>
<evidence type="ECO:0000313" key="9">
    <source>
        <dbReference type="EMBL" id="CEA08286.1"/>
    </source>
</evidence>
<dbReference type="GO" id="GO:0006355">
    <property type="term" value="P:regulation of DNA-templated transcription"/>
    <property type="evidence" value="ECO:0007669"/>
    <property type="project" value="InterPro"/>
</dbReference>
<dbReference type="InterPro" id="IPR011006">
    <property type="entry name" value="CheY-like_superfamily"/>
</dbReference>
<dbReference type="PROSITE" id="PS50110">
    <property type="entry name" value="RESPONSE_REGULATORY"/>
    <property type="match status" value="1"/>
</dbReference>